<organism evidence="2">
    <name type="scientific">Chelativorans sp. (strain BNC1)</name>
    <dbReference type="NCBI Taxonomy" id="266779"/>
    <lineage>
        <taxon>Bacteria</taxon>
        <taxon>Pseudomonadati</taxon>
        <taxon>Pseudomonadota</taxon>
        <taxon>Alphaproteobacteria</taxon>
        <taxon>Hyphomicrobiales</taxon>
        <taxon>Phyllobacteriaceae</taxon>
        <taxon>Chelativorans</taxon>
    </lineage>
</organism>
<proteinExistence type="predicted"/>
<dbReference type="InterPro" id="IPR007138">
    <property type="entry name" value="ABM_dom"/>
</dbReference>
<dbReference type="KEGG" id="mes:Meso_4018"/>
<accession>Q11B40</accession>
<dbReference type="Pfam" id="PF03992">
    <property type="entry name" value="ABM"/>
    <property type="match status" value="1"/>
</dbReference>
<protein>
    <submittedName>
        <fullName evidence="2">Antibiotic biosynthesis monooxygenase</fullName>
    </submittedName>
</protein>
<dbReference type="InterPro" id="IPR011008">
    <property type="entry name" value="Dimeric_a/b-barrel"/>
</dbReference>
<dbReference type="AlphaFoldDB" id="Q11B40"/>
<evidence type="ECO:0000259" key="1">
    <source>
        <dbReference type="PROSITE" id="PS51725"/>
    </source>
</evidence>
<dbReference type="Gene3D" id="3.30.70.100">
    <property type="match status" value="1"/>
</dbReference>
<dbReference type="STRING" id="266779.Meso_4018"/>
<dbReference type="eggNOG" id="COG1359">
    <property type="taxonomic scope" value="Bacteria"/>
</dbReference>
<dbReference type="PROSITE" id="PS51725">
    <property type="entry name" value="ABM"/>
    <property type="match status" value="1"/>
</dbReference>
<sequence>MFGLIGKMRAQPGKRDALLEILLSSTEGMPGCLSYVIAKAEDDEHAILITEVWETEASHKASLTLPQVQAAIAKARPLIAGFDSQVRTVPVGGVGLPR</sequence>
<dbReference type="EMBL" id="CP000390">
    <property type="protein sequence ID" value="ABG65385.1"/>
    <property type="molecule type" value="Genomic_DNA"/>
</dbReference>
<name>Q11B40_CHESB</name>
<feature type="domain" description="ABM" evidence="1">
    <location>
        <begin position="2"/>
        <end position="89"/>
    </location>
</feature>
<dbReference type="HOGENOM" id="CLU_154488_1_0_5"/>
<dbReference type="GO" id="GO:0004497">
    <property type="term" value="F:monooxygenase activity"/>
    <property type="evidence" value="ECO:0007669"/>
    <property type="project" value="UniProtKB-KW"/>
</dbReference>
<dbReference type="SUPFAM" id="SSF54909">
    <property type="entry name" value="Dimeric alpha+beta barrel"/>
    <property type="match status" value="1"/>
</dbReference>
<keyword evidence="2" id="KW-0503">Monooxygenase</keyword>
<reference evidence="2" key="1">
    <citation type="submission" date="2006-06" db="EMBL/GenBank/DDBJ databases">
        <title>Complete sequence of chromosome of Chelativorans sp. BNC1.</title>
        <authorList>
            <consortium name="US DOE Joint Genome Institute"/>
            <person name="Copeland A."/>
            <person name="Lucas S."/>
            <person name="Lapidus A."/>
            <person name="Barry K."/>
            <person name="Detter J.C."/>
            <person name="Glavina del Rio T."/>
            <person name="Hammon N."/>
            <person name="Israni S."/>
            <person name="Dalin E."/>
            <person name="Tice H."/>
            <person name="Pitluck S."/>
            <person name="Chertkov O."/>
            <person name="Brettin T."/>
            <person name="Bruce D."/>
            <person name="Han C."/>
            <person name="Tapia R."/>
            <person name="Gilna P."/>
            <person name="Schmutz J."/>
            <person name="Larimer F."/>
            <person name="Land M."/>
            <person name="Hauser L."/>
            <person name="Kyrpides N."/>
            <person name="Mikhailova N."/>
            <person name="Richardson P."/>
        </authorList>
    </citation>
    <scope>NUCLEOTIDE SEQUENCE</scope>
    <source>
        <strain evidence="2">BNC1</strain>
    </source>
</reference>
<keyword evidence="2" id="KW-0560">Oxidoreductase</keyword>
<gene>
    <name evidence="2" type="ordered locus">Meso_4018</name>
</gene>
<evidence type="ECO:0000313" key="2">
    <source>
        <dbReference type="EMBL" id="ABG65385.1"/>
    </source>
</evidence>
<dbReference type="OrthoDB" id="5518280at2"/>